<dbReference type="Proteomes" id="UP000218238">
    <property type="component" value="Unassembled WGS sequence"/>
</dbReference>
<evidence type="ECO:0000313" key="3">
    <source>
        <dbReference type="EMBL" id="PAX45701.1"/>
    </source>
</evidence>
<keyword evidence="2" id="KW-1133">Transmembrane helix</keyword>
<proteinExistence type="predicted"/>
<name>A0A2A2T9R6_9CYAN</name>
<feature type="transmembrane region" description="Helical" evidence="2">
    <location>
        <begin position="5"/>
        <end position="22"/>
    </location>
</feature>
<dbReference type="RefSeq" id="WP_143289527.1">
    <property type="nucleotide sequence ID" value="NZ_NTFS01000743.1"/>
</dbReference>
<keyword evidence="2" id="KW-0472">Membrane</keyword>
<keyword evidence="4" id="KW-1185">Reference proteome</keyword>
<gene>
    <name evidence="3" type="ORF">CK510_30390</name>
</gene>
<reference evidence="3 4" key="1">
    <citation type="submission" date="2017-08" db="EMBL/GenBank/DDBJ databases">
        <title>Draft genome sequence of filamentous cyanobacterium Calothrix elsteri CCALA 953.</title>
        <authorList>
            <person name="Gagunashvili A.N."/>
            <person name="Elster J."/>
            <person name="Andresson O.S."/>
        </authorList>
    </citation>
    <scope>NUCLEOTIDE SEQUENCE [LARGE SCALE GENOMIC DNA]</scope>
    <source>
        <strain evidence="3 4">CCALA 953</strain>
    </source>
</reference>
<evidence type="ECO:0000256" key="1">
    <source>
        <dbReference type="SAM" id="MobiDB-lite"/>
    </source>
</evidence>
<evidence type="ECO:0000313" key="4">
    <source>
        <dbReference type="Proteomes" id="UP000218238"/>
    </source>
</evidence>
<organism evidence="3 4">
    <name type="scientific">Brunnivagina elsteri CCALA 953</name>
    <dbReference type="NCBI Taxonomy" id="987040"/>
    <lineage>
        <taxon>Bacteria</taxon>
        <taxon>Bacillati</taxon>
        <taxon>Cyanobacteriota</taxon>
        <taxon>Cyanophyceae</taxon>
        <taxon>Nostocales</taxon>
        <taxon>Calotrichaceae</taxon>
        <taxon>Brunnivagina</taxon>
    </lineage>
</organism>
<dbReference type="AlphaFoldDB" id="A0A2A2T9R6"/>
<comment type="caution">
    <text evidence="3">The sequence shown here is derived from an EMBL/GenBank/DDBJ whole genome shotgun (WGS) entry which is preliminary data.</text>
</comment>
<feature type="compositionally biased region" description="Basic and acidic residues" evidence="1">
    <location>
        <begin position="61"/>
        <end position="74"/>
    </location>
</feature>
<feature type="region of interest" description="Disordered" evidence="1">
    <location>
        <begin position="60"/>
        <end position="85"/>
    </location>
</feature>
<protein>
    <submittedName>
        <fullName evidence="3">Uncharacterized protein</fullName>
    </submittedName>
</protein>
<accession>A0A2A2T9R6</accession>
<keyword evidence="2" id="KW-0812">Transmembrane</keyword>
<evidence type="ECO:0000256" key="2">
    <source>
        <dbReference type="SAM" id="Phobius"/>
    </source>
</evidence>
<feature type="non-terminal residue" evidence="3">
    <location>
        <position position="85"/>
    </location>
</feature>
<dbReference type="EMBL" id="NTFS01000743">
    <property type="protein sequence ID" value="PAX45701.1"/>
    <property type="molecule type" value="Genomic_DNA"/>
</dbReference>
<sequence length="85" mass="9281">MIQASGVIICLGYILGLLFSALPGGGFWVLGLGIIGAILLRVVANTNAFKRGRNFARRVSQSKEKGLTKSKESPLTRVYPHPRIW</sequence>
<feature type="transmembrane region" description="Helical" evidence="2">
    <location>
        <begin position="28"/>
        <end position="49"/>
    </location>
</feature>